<feature type="signal peptide" evidence="1">
    <location>
        <begin position="1"/>
        <end position="19"/>
    </location>
</feature>
<dbReference type="RefSeq" id="WP_077028437.1">
    <property type="nucleotide sequence ID" value="NZ_CP017641.1"/>
</dbReference>
<protein>
    <recommendedName>
        <fullName evidence="4">Sialidase</fullName>
    </recommendedName>
</protein>
<reference evidence="2 3" key="1">
    <citation type="journal article" date="2016" name="Front. Microbiol.">
        <title>Fuerstia marisgermanicae gen. nov., sp. nov., an Unusual Member of the Phylum Planctomycetes from the German Wadden Sea.</title>
        <authorList>
            <person name="Kohn T."/>
            <person name="Heuer A."/>
            <person name="Jogler M."/>
            <person name="Vollmers J."/>
            <person name="Boedeker C."/>
            <person name="Bunk B."/>
            <person name="Rast P."/>
            <person name="Borchert D."/>
            <person name="Glockner I."/>
            <person name="Freese H.M."/>
            <person name="Klenk H.P."/>
            <person name="Overmann J."/>
            <person name="Kaster A.K."/>
            <person name="Rohde M."/>
            <person name="Wiegand S."/>
            <person name="Jogler C."/>
        </authorList>
    </citation>
    <scope>NUCLEOTIDE SEQUENCE [LARGE SCALE GENOMIC DNA]</scope>
    <source>
        <strain evidence="2 3">NH11</strain>
    </source>
</reference>
<name>A0A1P8WJT1_9PLAN</name>
<dbReference type="STRING" id="1891926.Fuma_03937"/>
<evidence type="ECO:0008006" key="4">
    <source>
        <dbReference type="Google" id="ProtNLM"/>
    </source>
</evidence>
<dbReference type="Gene3D" id="2.120.10.10">
    <property type="match status" value="1"/>
</dbReference>
<accession>A0A1P8WJT1</accession>
<proteinExistence type="predicted"/>
<feature type="chain" id="PRO_5012433417" description="Sialidase" evidence="1">
    <location>
        <begin position="20"/>
        <end position="420"/>
    </location>
</feature>
<dbReference type="InterPro" id="IPR036278">
    <property type="entry name" value="Sialidase_sf"/>
</dbReference>
<dbReference type="EMBL" id="CP017641">
    <property type="protein sequence ID" value="APZ94311.1"/>
    <property type="molecule type" value="Genomic_DNA"/>
</dbReference>
<keyword evidence="1" id="KW-0732">Signal</keyword>
<dbReference type="KEGG" id="fmr:Fuma_03937"/>
<evidence type="ECO:0000313" key="2">
    <source>
        <dbReference type="EMBL" id="APZ94311.1"/>
    </source>
</evidence>
<dbReference type="SUPFAM" id="SSF50939">
    <property type="entry name" value="Sialidases"/>
    <property type="match status" value="1"/>
</dbReference>
<dbReference type="Proteomes" id="UP000187735">
    <property type="component" value="Chromosome"/>
</dbReference>
<sequence length="420" mass="46998" precursor="true">MRTATVLVTALLATVSTHATGHAAEPFTIELQKASSGFDGKFCWVHARAGLVPAKHNAGGDNPIAVMTTQKLMLTGSDVFYALNQLTSIDDGVTWTKPQRLEPFARQTFQGVASDVTGAEIAPELLQAGDQTTVCDFVPKWHAPSERLLGIGHSVWYRNNKVMHRRPRGIAYSVYNPTAKNPGWDTWKCMDLPDEPRFKNAGSGSQQRWDLPNGDVLLPVYLKEAEAKQYATIVIRCQFDGTTLKYLEHGNSLSIPVKRGLYEPSVTKFGDEFFLTLRNDDHGYVARSKDGLHFETPIKWTFDDGQDLGNYNTQQHWISNRHGLYLVYTRKGADNDHVFRHRAPLFIAKVDPVKLQVIRETERVLAPERGARLGNFGITDVSPDEAWVTVTEWMQPATAASHGSDNTIWVARVKWPAKNK</sequence>
<keyword evidence="3" id="KW-1185">Reference proteome</keyword>
<organism evidence="2 3">
    <name type="scientific">Fuerstiella marisgermanici</name>
    <dbReference type="NCBI Taxonomy" id="1891926"/>
    <lineage>
        <taxon>Bacteria</taxon>
        <taxon>Pseudomonadati</taxon>
        <taxon>Planctomycetota</taxon>
        <taxon>Planctomycetia</taxon>
        <taxon>Planctomycetales</taxon>
        <taxon>Planctomycetaceae</taxon>
        <taxon>Fuerstiella</taxon>
    </lineage>
</organism>
<evidence type="ECO:0000313" key="3">
    <source>
        <dbReference type="Proteomes" id="UP000187735"/>
    </source>
</evidence>
<gene>
    <name evidence="2" type="ORF">Fuma_03937</name>
</gene>
<dbReference type="OrthoDB" id="263988at2"/>
<evidence type="ECO:0000256" key="1">
    <source>
        <dbReference type="SAM" id="SignalP"/>
    </source>
</evidence>
<dbReference type="AlphaFoldDB" id="A0A1P8WJT1"/>